<evidence type="ECO:0000313" key="1">
    <source>
        <dbReference type="EMBL" id="CAG8475208.1"/>
    </source>
</evidence>
<evidence type="ECO:0000313" key="2">
    <source>
        <dbReference type="Proteomes" id="UP000789405"/>
    </source>
</evidence>
<comment type="caution">
    <text evidence="1">The sequence shown here is derived from an EMBL/GenBank/DDBJ whole genome shotgun (WGS) entry which is preliminary data.</text>
</comment>
<gene>
    <name evidence="1" type="ORF">DERYTH_LOCUS1651</name>
</gene>
<sequence>MPNFCHEESSNDDSEESDIDTLEALTNYRQIHSSGVTSTDSTNNLQNAKVINTMKNIIYNSLFDYWNEFVMTGLLASLLDLHLKTLSSWDDITQEKAKAKLTCQFELLIASNNEQTMASTNITSKNSNILRRRLHFSIFGTSNNITSSPLDELECYLDSVF</sequence>
<reference evidence="1" key="1">
    <citation type="submission" date="2021-06" db="EMBL/GenBank/DDBJ databases">
        <authorList>
            <person name="Kallberg Y."/>
            <person name="Tangrot J."/>
            <person name="Rosling A."/>
        </authorList>
    </citation>
    <scope>NUCLEOTIDE SEQUENCE</scope>
    <source>
        <strain evidence="1">MA453B</strain>
    </source>
</reference>
<organism evidence="1 2">
    <name type="scientific">Dentiscutata erythropus</name>
    <dbReference type="NCBI Taxonomy" id="1348616"/>
    <lineage>
        <taxon>Eukaryota</taxon>
        <taxon>Fungi</taxon>
        <taxon>Fungi incertae sedis</taxon>
        <taxon>Mucoromycota</taxon>
        <taxon>Glomeromycotina</taxon>
        <taxon>Glomeromycetes</taxon>
        <taxon>Diversisporales</taxon>
        <taxon>Gigasporaceae</taxon>
        <taxon>Dentiscutata</taxon>
    </lineage>
</organism>
<dbReference type="AlphaFoldDB" id="A0A9N8W4Y8"/>
<dbReference type="OrthoDB" id="2430528at2759"/>
<accession>A0A9N8W4Y8</accession>
<dbReference type="EMBL" id="CAJVPY010000477">
    <property type="protein sequence ID" value="CAG8475208.1"/>
    <property type="molecule type" value="Genomic_DNA"/>
</dbReference>
<protein>
    <submittedName>
        <fullName evidence="1">25830_t:CDS:1</fullName>
    </submittedName>
</protein>
<dbReference type="Proteomes" id="UP000789405">
    <property type="component" value="Unassembled WGS sequence"/>
</dbReference>
<keyword evidence="2" id="KW-1185">Reference proteome</keyword>
<proteinExistence type="predicted"/>
<name>A0A9N8W4Y8_9GLOM</name>